<dbReference type="Proteomes" id="UP000217790">
    <property type="component" value="Unassembled WGS sequence"/>
</dbReference>
<name>A0A2H3D1B0_ARMGA</name>
<evidence type="ECO:0000313" key="3">
    <source>
        <dbReference type="Proteomes" id="UP000217790"/>
    </source>
</evidence>
<organism evidence="2 3">
    <name type="scientific">Armillaria gallica</name>
    <name type="common">Bulbous honey fungus</name>
    <name type="synonym">Armillaria bulbosa</name>
    <dbReference type="NCBI Taxonomy" id="47427"/>
    <lineage>
        <taxon>Eukaryota</taxon>
        <taxon>Fungi</taxon>
        <taxon>Dikarya</taxon>
        <taxon>Basidiomycota</taxon>
        <taxon>Agaricomycotina</taxon>
        <taxon>Agaricomycetes</taxon>
        <taxon>Agaricomycetidae</taxon>
        <taxon>Agaricales</taxon>
        <taxon>Marasmiineae</taxon>
        <taxon>Physalacriaceae</taxon>
        <taxon>Armillaria</taxon>
    </lineage>
</organism>
<dbReference type="EMBL" id="KZ293697">
    <property type="protein sequence ID" value="PBK84568.1"/>
    <property type="molecule type" value="Genomic_DNA"/>
</dbReference>
<gene>
    <name evidence="2" type="ORF">ARMGADRAFT_605824</name>
</gene>
<sequence length="190" mass="21439">MTTNPKVMYADVVVGGKYGLHGYSEELVMYILDAMPLVEPHHREFYQLFSKTSRSLARKVVNYFKDGRHKSASASNDGAENSKEEQGPRTRSKRNAKTLKCRIPANENTDTDSSDDMTNTDSLESRWYWRVEEDQPDIKFRRASRHPGVANEETRKRTKGATGAKRGKPRSAAGSSMSNHGPKPKPKPRP</sequence>
<evidence type="ECO:0000256" key="1">
    <source>
        <dbReference type="SAM" id="MobiDB-lite"/>
    </source>
</evidence>
<accession>A0A2H3D1B0</accession>
<reference evidence="3" key="1">
    <citation type="journal article" date="2017" name="Nat. Ecol. Evol.">
        <title>Genome expansion and lineage-specific genetic innovations in the forest pathogenic fungi Armillaria.</title>
        <authorList>
            <person name="Sipos G."/>
            <person name="Prasanna A.N."/>
            <person name="Walter M.C."/>
            <person name="O'Connor E."/>
            <person name="Balint B."/>
            <person name="Krizsan K."/>
            <person name="Kiss B."/>
            <person name="Hess J."/>
            <person name="Varga T."/>
            <person name="Slot J."/>
            <person name="Riley R."/>
            <person name="Boka B."/>
            <person name="Rigling D."/>
            <person name="Barry K."/>
            <person name="Lee J."/>
            <person name="Mihaltcheva S."/>
            <person name="LaButti K."/>
            <person name="Lipzen A."/>
            <person name="Waldron R."/>
            <person name="Moloney N.M."/>
            <person name="Sperisen C."/>
            <person name="Kredics L."/>
            <person name="Vagvoelgyi C."/>
            <person name="Patrignani A."/>
            <person name="Fitzpatrick D."/>
            <person name="Nagy I."/>
            <person name="Doyle S."/>
            <person name="Anderson J.B."/>
            <person name="Grigoriev I.V."/>
            <person name="Gueldener U."/>
            <person name="Muensterkoetter M."/>
            <person name="Nagy L.G."/>
        </authorList>
    </citation>
    <scope>NUCLEOTIDE SEQUENCE [LARGE SCALE GENOMIC DNA]</scope>
    <source>
        <strain evidence="3">Ar21-2</strain>
    </source>
</reference>
<evidence type="ECO:0000313" key="2">
    <source>
        <dbReference type="EMBL" id="PBK84568.1"/>
    </source>
</evidence>
<dbReference type="InParanoid" id="A0A2H3D1B0"/>
<dbReference type="OrthoDB" id="2965096at2759"/>
<feature type="region of interest" description="Disordered" evidence="1">
    <location>
        <begin position="68"/>
        <end position="120"/>
    </location>
</feature>
<feature type="compositionally biased region" description="Basic residues" evidence="1">
    <location>
        <begin position="90"/>
        <end position="100"/>
    </location>
</feature>
<keyword evidence="3" id="KW-1185">Reference proteome</keyword>
<dbReference type="AlphaFoldDB" id="A0A2H3D1B0"/>
<feature type="region of interest" description="Disordered" evidence="1">
    <location>
        <begin position="134"/>
        <end position="190"/>
    </location>
</feature>
<proteinExistence type="predicted"/>
<protein>
    <submittedName>
        <fullName evidence="2">Uncharacterized protein</fullName>
    </submittedName>
</protein>